<dbReference type="EMBL" id="BAAAMJ010000027">
    <property type="protein sequence ID" value="GAA1916157.1"/>
    <property type="molecule type" value="Genomic_DNA"/>
</dbReference>
<organism evidence="2 3">
    <name type="scientific">Streptomyces sodiiphilus</name>
    <dbReference type="NCBI Taxonomy" id="226217"/>
    <lineage>
        <taxon>Bacteria</taxon>
        <taxon>Bacillati</taxon>
        <taxon>Actinomycetota</taxon>
        <taxon>Actinomycetes</taxon>
        <taxon>Kitasatosporales</taxon>
        <taxon>Streptomycetaceae</taxon>
        <taxon>Streptomyces</taxon>
    </lineage>
</organism>
<name>A0ABN2PC99_9ACTN</name>
<evidence type="ECO:0000259" key="1">
    <source>
        <dbReference type="Pfam" id="PF05685"/>
    </source>
</evidence>
<dbReference type="Pfam" id="PF05685">
    <property type="entry name" value="Uma2"/>
    <property type="match status" value="1"/>
</dbReference>
<dbReference type="Proteomes" id="UP001501303">
    <property type="component" value="Unassembled WGS sequence"/>
</dbReference>
<dbReference type="Gene3D" id="3.90.1570.10">
    <property type="entry name" value="tt1808, chain A"/>
    <property type="match status" value="1"/>
</dbReference>
<gene>
    <name evidence="2" type="ORF">GCM10009716_26800</name>
</gene>
<evidence type="ECO:0000313" key="3">
    <source>
        <dbReference type="Proteomes" id="UP001501303"/>
    </source>
</evidence>
<dbReference type="InterPro" id="IPR008538">
    <property type="entry name" value="Uma2"/>
</dbReference>
<protein>
    <recommendedName>
        <fullName evidence="1">Putative restriction endonuclease domain-containing protein</fullName>
    </recommendedName>
</protein>
<dbReference type="CDD" id="cd06260">
    <property type="entry name" value="DUF820-like"/>
    <property type="match status" value="1"/>
</dbReference>
<accession>A0ABN2PC99</accession>
<evidence type="ECO:0000313" key="2">
    <source>
        <dbReference type="EMBL" id="GAA1916157.1"/>
    </source>
</evidence>
<reference evidence="2 3" key="1">
    <citation type="journal article" date="2019" name="Int. J. Syst. Evol. Microbiol.">
        <title>The Global Catalogue of Microorganisms (GCM) 10K type strain sequencing project: providing services to taxonomists for standard genome sequencing and annotation.</title>
        <authorList>
            <consortium name="The Broad Institute Genomics Platform"/>
            <consortium name="The Broad Institute Genome Sequencing Center for Infectious Disease"/>
            <person name="Wu L."/>
            <person name="Ma J."/>
        </authorList>
    </citation>
    <scope>NUCLEOTIDE SEQUENCE [LARGE SCALE GENOMIC DNA]</scope>
    <source>
        <strain evidence="2 3">JCM 13581</strain>
    </source>
</reference>
<comment type="caution">
    <text evidence="2">The sequence shown here is derived from an EMBL/GenBank/DDBJ whole genome shotgun (WGS) entry which is preliminary data.</text>
</comment>
<dbReference type="PANTHER" id="PTHR35400:SF3">
    <property type="entry name" value="SLL1072 PROTEIN"/>
    <property type="match status" value="1"/>
</dbReference>
<dbReference type="InterPro" id="IPR012296">
    <property type="entry name" value="Nuclease_put_TT1808"/>
</dbReference>
<keyword evidence="3" id="KW-1185">Reference proteome</keyword>
<feature type="domain" description="Putative restriction endonuclease" evidence="1">
    <location>
        <begin position="1"/>
        <end position="106"/>
    </location>
</feature>
<dbReference type="SUPFAM" id="SSF52980">
    <property type="entry name" value="Restriction endonuclease-like"/>
    <property type="match status" value="1"/>
</dbReference>
<dbReference type="PANTHER" id="PTHR35400">
    <property type="entry name" value="SLR1083 PROTEIN"/>
    <property type="match status" value="1"/>
</dbReference>
<sequence>MTVTLGPRNRPEPDVLVVRAEACTGPHQTTFLPEDVVPAVEVVSDDSVERDRETKPRKYAAAGIPCFWRVESDRGRPVVHAYELDPATRGYGLLGIHHDRLKLSVPFAVDIDLTGVGSRPLRT</sequence>
<proteinExistence type="predicted"/>
<dbReference type="InterPro" id="IPR011335">
    <property type="entry name" value="Restrct_endonuc-II-like"/>
</dbReference>